<feature type="chain" id="PRO_5026739615" description="UDP-glucuronosyltransferase" evidence="6">
    <location>
        <begin position="16"/>
        <end position="522"/>
    </location>
</feature>
<dbReference type="FunFam" id="3.40.50.2000:FF:000050">
    <property type="entry name" value="UDP-glucuronosyltransferase"/>
    <property type="match status" value="1"/>
</dbReference>
<evidence type="ECO:0000256" key="5">
    <source>
        <dbReference type="RuleBase" id="RU362059"/>
    </source>
</evidence>
<evidence type="ECO:0000256" key="3">
    <source>
        <dbReference type="ARBA" id="ARBA00022679"/>
    </source>
</evidence>
<evidence type="ECO:0000256" key="2">
    <source>
        <dbReference type="ARBA" id="ARBA00022676"/>
    </source>
</evidence>
<feature type="transmembrane region" description="Helical" evidence="5">
    <location>
        <begin position="485"/>
        <end position="515"/>
    </location>
</feature>
<keyword evidence="5" id="KW-1133">Transmembrane helix</keyword>
<dbReference type="RefSeq" id="XP_028037961.1">
    <property type="nucleotide sequence ID" value="XM_028182160.1"/>
</dbReference>
<dbReference type="Pfam" id="PF00201">
    <property type="entry name" value="UDPGT"/>
    <property type="match status" value="1"/>
</dbReference>
<accession>A0A6J2K6N6</accession>
<dbReference type="GO" id="GO:0016020">
    <property type="term" value="C:membrane"/>
    <property type="evidence" value="ECO:0007669"/>
    <property type="project" value="UniProtKB-SubCell"/>
</dbReference>
<dbReference type="GeneID" id="114248750"/>
<keyword evidence="2 4" id="KW-0328">Glycosyltransferase</keyword>
<evidence type="ECO:0000256" key="1">
    <source>
        <dbReference type="ARBA" id="ARBA00009995"/>
    </source>
</evidence>
<evidence type="ECO:0000256" key="6">
    <source>
        <dbReference type="SAM" id="SignalP"/>
    </source>
</evidence>
<dbReference type="AlphaFoldDB" id="A0A6J2K6N6"/>
<protein>
    <recommendedName>
        <fullName evidence="5">UDP-glucuronosyltransferase</fullName>
        <ecNumber evidence="5">2.4.1.17</ecNumber>
    </recommendedName>
</protein>
<evidence type="ECO:0000313" key="8">
    <source>
        <dbReference type="RefSeq" id="XP_028037961.1"/>
    </source>
</evidence>
<keyword evidence="5" id="KW-0472">Membrane</keyword>
<comment type="catalytic activity">
    <reaction evidence="5">
        <text>glucuronate acceptor + UDP-alpha-D-glucuronate = acceptor beta-D-glucuronoside + UDP + H(+)</text>
        <dbReference type="Rhea" id="RHEA:21032"/>
        <dbReference type="ChEBI" id="CHEBI:15378"/>
        <dbReference type="ChEBI" id="CHEBI:58052"/>
        <dbReference type="ChEBI" id="CHEBI:58223"/>
        <dbReference type="ChEBI" id="CHEBI:132367"/>
        <dbReference type="ChEBI" id="CHEBI:132368"/>
        <dbReference type="EC" id="2.4.1.17"/>
    </reaction>
</comment>
<organism evidence="7 8">
    <name type="scientific">Bombyx mandarina</name>
    <name type="common">Wild silk moth</name>
    <name type="synonym">Wild silkworm</name>
    <dbReference type="NCBI Taxonomy" id="7092"/>
    <lineage>
        <taxon>Eukaryota</taxon>
        <taxon>Metazoa</taxon>
        <taxon>Ecdysozoa</taxon>
        <taxon>Arthropoda</taxon>
        <taxon>Hexapoda</taxon>
        <taxon>Insecta</taxon>
        <taxon>Pterygota</taxon>
        <taxon>Neoptera</taxon>
        <taxon>Endopterygota</taxon>
        <taxon>Lepidoptera</taxon>
        <taxon>Glossata</taxon>
        <taxon>Ditrysia</taxon>
        <taxon>Bombycoidea</taxon>
        <taxon>Bombycidae</taxon>
        <taxon>Bombycinae</taxon>
        <taxon>Bombyx</taxon>
    </lineage>
</organism>
<keyword evidence="5" id="KW-0812">Transmembrane</keyword>
<comment type="subcellular location">
    <subcellularLocation>
        <location evidence="5">Membrane</location>
        <topology evidence="5">Single-pass membrane protein</topology>
    </subcellularLocation>
</comment>
<evidence type="ECO:0000313" key="7">
    <source>
        <dbReference type="Proteomes" id="UP000504629"/>
    </source>
</evidence>
<dbReference type="PROSITE" id="PS00375">
    <property type="entry name" value="UDPGT"/>
    <property type="match status" value="1"/>
</dbReference>
<dbReference type="GO" id="GO:0015020">
    <property type="term" value="F:glucuronosyltransferase activity"/>
    <property type="evidence" value="ECO:0007669"/>
    <property type="project" value="UniProtKB-EC"/>
</dbReference>
<keyword evidence="7" id="KW-1185">Reference proteome</keyword>
<dbReference type="PANTHER" id="PTHR48043">
    <property type="entry name" value="EG:EG0003.4 PROTEIN-RELATED"/>
    <property type="match status" value="1"/>
</dbReference>
<dbReference type="Proteomes" id="UP000504629">
    <property type="component" value="Unplaced"/>
</dbReference>
<dbReference type="SUPFAM" id="SSF53756">
    <property type="entry name" value="UDP-Glycosyltransferase/glycogen phosphorylase"/>
    <property type="match status" value="1"/>
</dbReference>
<dbReference type="CDD" id="cd03784">
    <property type="entry name" value="GT1_Gtf-like"/>
    <property type="match status" value="1"/>
</dbReference>
<feature type="signal peptide" evidence="6">
    <location>
        <begin position="1"/>
        <end position="15"/>
    </location>
</feature>
<evidence type="ECO:0000256" key="4">
    <source>
        <dbReference type="RuleBase" id="RU003718"/>
    </source>
</evidence>
<reference evidence="8" key="1">
    <citation type="submission" date="2025-08" db="UniProtKB">
        <authorList>
            <consortium name="RefSeq"/>
        </authorList>
    </citation>
    <scope>IDENTIFICATION</scope>
    <source>
        <tissue evidence="8">Silk gland</tissue>
    </source>
</reference>
<gene>
    <name evidence="8" type="primary">LOC114248750</name>
</gene>
<dbReference type="InterPro" id="IPR035595">
    <property type="entry name" value="UDP_glycos_trans_CS"/>
</dbReference>
<keyword evidence="6" id="KW-0732">Signal</keyword>
<dbReference type="OrthoDB" id="5835829at2759"/>
<dbReference type="InterPro" id="IPR050271">
    <property type="entry name" value="UDP-glycosyltransferase"/>
</dbReference>
<name>A0A6J2K6N6_BOMMA</name>
<proteinExistence type="inferred from homology"/>
<dbReference type="PANTHER" id="PTHR48043:SF114">
    <property type="entry name" value="IP04436P-RELATED"/>
    <property type="match status" value="1"/>
</dbReference>
<dbReference type="EC" id="2.4.1.17" evidence="5"/>
<dbReference type="KEGG" id="bman:114248750"/>
<dbReference type="Gene3D" id="3.40.50.2000">
    <property type="entry name" value="Glycogen Phosphorylase B"/>
    <property type="match status" value="1"/>
</dbReference>
<comment type="similarity">
    <text evidence="1 4">Belongs to the UDP-glycosyltransferase family.</text>
</comment>
<dbReference type="InterPro" id="IPR002213">
    <property type="entry name" value="UDP_glucos_trans"/>
</dbReference>
<keyword evidence="3 4" id="KW-0808">Transferase</keyword>
<sequence length="522" mass="59717">MKIFILFLIVTSVESYKILCLFPYPGKSHYMVFEPILDELINRGHHLTVVSFFPATIPLPNRRDVSLQHLAPPNVEVLDLKEIYLKTQKYFGLENYFGHMSIVTSLAKSNLLICERIINSDVFEEFLAGKGEYDLILIEHFNSDCLLSLVHIYNVPSIGLISSSMMPWTMARAGAPDNPAYIPGMTLPFTEKMTFFERLINTFTLHFYNTWFEYAIWREEQKIIENKLKRKLPRLSDLGKNSSAVLVNTHFSINGIRELTPSLIEIGGIHLHNRTIRELNEPLRTLVENAEEGFIIFSFGSLVKGSSLPRKQMKAIINAFARLPQTIFWKWEDDISDAIKIPKNVKFEKWLPQYDLLNQQNCLAFITHGGLLSLTEAVASSVPTLIIPILGDQFGNAAHAQKAGVAEVLSLTEIEEDVFYNKLLSVLSKEKRQKAKLLTSLWRDRPQPAMETALFNIELVARHKGLDMSSGSRWLSPIQYLLLDIIAFIVFVLFISTFTFVFILKTFISVVQIYYRNKEKSS</sequence>